<name>A0A3S8U9L8_9RHOB</name>
<dbReference type="RefSeq" id="WP_125326470.1">
    <property type="nucleotide sequence ID" value="NZ_CP034328.1"/>
</dbReference>
<dbReference type="OrthoDB" id="7844257at2"/>
<sequence length="382" mass="39699">MMRGLINVVIIGIFLFGGIAVAVLRPTALEGVLPTAAVDFLKTLNAGSGLGAEPSRKGDTPADFLDDSPSGLLAMGPIAAHSGNLPVFIADAITGYKTQVSADIPAEITTIRPILGCIPTPPQPGTVVGHATSGASDLRLAMSTYNDTHLASAVQAFVDAYRADGEAATVEGSGPAYEAYDVAITETGAPVYLVLENRTGNRIWNLHLAPGARIERVVLLGGDQAGVANLDPVVPVEVILNDGLATCGLQPAYALNSGNEVFQTMQNGSVSGDEAEIQLAELRAAVDAYDIWFRDSFGVMAGQSRVGFDKGTVSVIGPLPDATNPMAAYAPIAGARIRTTQDQFFEIRGQVAEGQDFAARVRAIATGFAFGDLAGLRQGVDF</sequence>
<organism evidence="2 3">
    <name type="scientific">Tabrizicola piscis</name>
    <dbReference type="NCBI Taxonomy" id="2494374"/>
    <lineage>
        <taxon>Bacteria</taxon>
        <taxon>Pseudomonadati</taxon>
        <taxon>Pseudomonadota</taxon>
        <taxon>Alphaproteobacteria</taxon>
        <taxon>Rhodobacterales</taxon>
        <taxon>Paracoccaceae</taxon>
        <taxon>Tabrizicola</taxon>
    </lineage>
</organism>
<evidence type="ECO:0000313" key="3">
    <source>
        <dbReference type="Proteomes" id="UP000282002"/>
    </source>
</evidence>
<feature type="transmembrane region" description="Helical" evidence="1">
    <location>
        <begin position="5"/>
        <end position="24"/>
    </location>
</feature>
<evidence type="ECO:0000313" key="2">
    <source>
        <dbReference type="EMBL" id="AZL60278.1"/>
    </source>
</evidence>
<dbReference type="EMBL" id="CP034328">
    <property type="protein sequence ID" value="AZL60278.1"/>
    <property type="molecule type" value="Genomic_DNA"/>
</dbReference>
<dbReference type="KEGG" id="taw:EI545_16470"/>
<keyword evidence="1" id="KW-0812">Transmembrane</keyword>
<evidence type="ECO:0000256" key="1">
    <source>
        <dbReference type="SAM" id="Phobius"/>
    </source>
</evidence>
<keyword evidence="1" id="KW-1133">Transmembrane helix</keyword>
<protein>
    <submittedName>
        <fullName evidence="2">Uncharacterized protein</fullName>
    </submittedName>
</protein>
<proteinExistence type="predicted"/>
<gene>
    <name evidence="2" type="ORF">EI545_16470</name>
</gene>
<dbReference type="Proteomes" id="UP000282002">
    <property type="component" value="Chromosome"/>
</dbReference>
<keyword evidence="1" id="KW-0472">Membrane</keyword>
<keyword evidence="3" id="KW-1185">Reference proteome</keyword>
<reference evidence="2 3" key="1">
    <citation type="submission" date="2018-12" db="EMBL/GenBank/DDBJ databases">
        <title>Complete genome sequencing of Tabrizicola sp. K13M18.</title>
        <authorList>
            <person name="Bae J.-W."/>
        </authorList>
    </citation>
    <scope>NUCLEOTIDE SEQUENCE [LARGE SCALE GENOMIC DNA]</scope>
    <source>
        <strain evidence="2 3">K13M18</strain>
    </source>
</reference>
<accession>A0A3S8U9L8</accession>
<dbReference type="AlphaFoldDB" id="A0A3S8U9L8"/>